<organism evidence="1">
    <name type="scientific">marine sediment metagenome</name>
    <dbReference type="NCBI Taxonomy" id="412755"/>
    <lineage>
        <taxon>unclassified sequences</taxon>
        <taxon>metagenomes</taxon>
        <taxon>ecological metagenomes</taxon>
    </lineage>
</organism>
<name>A0A0F9XQX9_9ZZZZ</name>
<reference evidence="1" key="1">
    <citation type="journal article" date="2015" name="Nature">
        <title>Complex archaea that bridge the gap between prokaryotes and eukaryotes.</title>
        <authorList>
            <person name="Spang A."/>
            <person name="Saw J.H."/>
            <person name="Jorgensen S.L."/>
            <person name="Zaremba-Niedzwiedzka K."/>
            <person name="Martijn J."/>
            <person name="Lind A.E."/>
            <person name="van Eijk R."/>
            <person name="Schleper C."/>
            <person name="Guy L."/>
            <person name="Ettema T.J."/>
        </authorList>
    </citation>
    <scope>NUCLEOTIDE SEQUENCE</scope>
</reference>
<proteinExistence type="predicted"/>
<sequence length="149" mass="16580">MMFLSNIKGIDMSQSQPQGSHLQVFPVQGVERCIPGKHDGWAINMIDASQDATFAGIVHEDRVPAQVLKEIFDGYPEMNGRIQVQWQSGQGQIEETPVGEPMSIMDDLMVVVSDETPEDAENTDEHPLEEMRSILIELDELMNATPGLE</sequence>
<comment type="caution">
    <text evidence="1">The sequence shown here is derived from an EMBL/GenBank/DDBJ whole genome shotgun (WGS) entry which is preliminary data.</text>
</comment>
<evidence type="ECO:0000313" key="1">
    <source>
        <dbReference type="EMBL" id="KKO01807.1"/>
    </source>
</evidence>
<accession>A0A0F9XQX9</accession>
<protein>
    <submittedName>
        <fullName evidence="1">Uncharacterized protein</fullName>
    </submittedName>
</protein>
<gene>
    <name evidence="1" type="ORF">LCGC14_0111300</name>
</gene>
<dbReference type="EMBL" id="LAZR01000033">
    <property type="protein sequence ID" value="KKO01807.1"/>
    <property type="molecule type" value="Genomic_DNA"/>
</dbReference>
<dbReference type="AlphaFoldDB" id="A0A0F9XQX9"/>